<evidence type="ECO:0000313" key="2">
    <source>
        <dbReference type="Proteomes" id="UP000765509"/>
    </source>
</evidence>
<keyword evidence="2" id="KW-1185">Reference proteome</keyword>
<proteinExistence type="predicted"/>
<organism evidence="1 2">
    <name type="scientific">Austropuccinia psidii MF-1</name>
    <dbReference type="NCBI Taxonomy" id="1389203"/>
    <lineage>
        <taxon>Eukaryota</taxon>
        <taxon>Fungi</taxon>
        <taxon>Dikarya</taxon>
        <taxon>Basidiomycota</taxon>
        <taxon>Pucciniomycotina</taxon>
        <taxon>Pucciniomycetes</taxon>
        <taxon>Pucciniales</taxon>
        <taxon>Sphaerophragmiaceae</taxon>
        <taxon>Austropuccinia</taxon>
    </lineage>
</organism>
<evidence type="ECO:0000313" key="1">
    <source>
        <dbReference type="EMBL" id="MBW0537441.1"/>
    </source>
</evidence>
<accession>A0A9Q3FHJ5</accession>
<name>A0A9Q3FHJ5_9BASI</name>
<dbReference type="AlphaFoldDB" id="A0A9Q3FHJ5"/>
<gene>
    <name evidence="1" type="ORF">O181_077156</name>
</gene>
<reference evidence="1" key="1">
    <citation type="submission" date="2021-03" db="EMBL/GenBank/DDBJ databases">
        <title>Draft genome sequence of rust myrtle Austropuccinia psidii MF-1, a brazilian biotype.</title>
        <authorList>
            <person name="Quecine M.C."/>
            <person name="Pachon D.M.R."/>
            <person name="Bonatelli M.L."/>
            <person name="Correr F.H."/>
            <person name="Franceschini L.M."/>
            <person name="Leite T.F."/>
            <person name="Margarido G.R.A."/>
            <person name="Almeida C.A."/>
            <person name="Ferrarezi J.A."/>
            <person name="Labate C.A."/>
        </authorList>
    </citation>
    <scope>NUCLEOTIDE SEQUENCE</scope>
    <source>
        <strain evidence="1">MF-1</strain>
    </source>
</reference>
<sequence>MKKREFSHSKEEEEGKKSLSTFKVNTFHSEGIYVTEHTHTVDEDFSEENQALFNIRKSKVFNMFERDRKPIQDTSISENGLFINDIPDLFSGIFNQGNNLNNTHTFSKPEEEIKALLEEIFKGNSWDNEVLSKPQESSTHQEAPPLYIQELNQNWDINPQTPHFQVKTDEPSSFKVTFSKEMEKKPFEGILKKEDDENQLFTPSEPACQDQLTSEEKETLKLYDAFFNMDNQQVETTNFSQRLELNKSQLPQENIIPLDHMSEILPDNILAQPIHISRERKVTRNTKIREFSIRNQNNEHTARNKIEVNLRLTYNNPQEKIPLPLRVLKHKIKKQLFIFFNNKFKSEMSFKFERHKSKRRSKFKPQRRIMY</sequence>
<dbReference type="Proteomes" id="UP000765509">
    <property type="component" value="Unassembled WGS sequence"/>
</dbReference>
<protein>
    <submittedName>
        <fullName evidence="1">Uncharacterized protein</fullName>
    </submittedName>
</protein>
<dbReference type="EMBL" id="AVOT02042062">
    <property type="protein sequence ID" value="MBW0537441.1"/>
    <property type="molecule type" value="Genomic_DNA"/>
</dbReference>
<comment type="caution">
    <text evidence="1">The sequence shown here is derived from an EMBL/GenBank/DDBJ whole genome shotgun (WGS) entry which is preliminary data.</text>
</comment>